<proteinExistence type="predicted"/>
<keyword evidence="2" id="KW-1185">Reference proteome</keyword>
<comment type="caution">
    <text evidence="1">The sequence shown here is derived from an EMBL/GenBank/DDBJ whole genome shotgun (WGS) entry which is preliminary data.</text>
</comment>
<dbReference type="Proteomes" id="UP000186817">
    <property type="component" value="Unassembled WGS sequence"/>
</dbReference>
<evidence type="ECO:0000313" key="1">
    <source>
        <dbReference type="EMBL" id="OLP95738.1"/>
    </source>
</evidence>
<dbReference type="EMBL" id="LSRX01000492">
    <property type="protein sequence ID" value="OLP95738.1"/>
    <property type="molecule type" value="Genomic_DNA"/>
</dbReference>
<name>A0A1Q9DKQ4_SYMMI</name>
<organism evidence="1 2">
    <name type="scientific">Symbiodinium microadriaticum</name>
    <name type="common">Dinoflagellate</name>
    <name type="synonym">Zooxanthella microadriatica</name>
    <dbReference type="NCBI Taxonomy" id="2951"/>
    <lineage>
        <taxon>Eukaryota</taxon>
        <taxon>Sar</taxon>
        <taxon>Alveolata</taxon>
        <taxon>Dinophyceae</taxon>
        <taxon>Suessiales</taxon>
        <taxon>Symbiodiniaceae</taxon>
        <taxon>Symbiodinium</taxon>
    </lineage>
</organism>
<reference evidence="1 2" key="1">
    <citation type="submission" date="2016-02" db="EMBL/GenBank/DDBJ databases">
        <title>Genome analysis of coral dinoflagellate symbionts highlights evolutionary adaptations to a symbiotic lifestyle.</title>
        <authorList>
            <person name="Aranda M."/>
            <person name="Li Y."/>
            <person name="Liew Y.J."/>
            <person name="Baumgarten S."/>
            <person name="Simakov O."/>
            <person name="Wilson M."/>
            <person name="Piel J."/>
            <person name="Ashoor H."/>
            <person name="Bougouffa S."/>
            <person name="Bajic V.B."/>
            <person name="Ryu T."/>
            <person name="Ravasi T."/>
            <person name="Bayer T."/>
            <person name="Micklem G."/>
            <person name="Kim H."/>
            <person name="Bhak J."/>
            <person name="Lajeunesse T.C."/>
            <person name="Voolstra C.R."/>
        </authorList>
    </citation>
    <scope>NUCLEOTIDE SEQUENCE [LARGE SCALE GENOMIC DNA]</scope>
    <source>
        <strain evidence="1 2">CCMP2467</strain>
    </source>
</reference>
<evidence type="ECO:0000313" key="2">
    <source>
        <dbReference type="Proteomes" id="UP000186817"/>
    </source>
</evidence>
<gene>
    <name evidence="1" type="ORF">AK812_SmicGene22093</name>
</gene>
<dbReference type="AlphaFoldDB" id="A0A1Q9DKQ4"/>
<protein>
    <submittedName>
        <fullName evidence="1">Uncharacterized protein</fullName>
    </submittedName>
</protein>
<dbReference type="OrthoDB" id="434092at2759"/>
<accession>A0A1Q9DKQ4</accession>
<sequence length="170" mass="18742">MRMAAADERGAEAGYRILIITYASVYEKGSFAAKGQKSEKEEEKGYASRLAVVDLVLLRWIYRFQKLNYLRSNWGIVLLRPGEEEVGRANGYTNGYVNGMANGHANGHANGLANGMVNGYVNGHGSASQEDYDYLQSQRQPAALPEQRSSSVLTHVWEEFSGIAQGMDVC</sequence>